<feature type="compositionally biased region" description="Low complexity" evidence="1">
    <location>
        <begin position="247"/>
        <end position="256"/>
    </location>
</feature>
<dbReference type="Proteomes" id="UP000316621">
    <property type="component" value="Chromosome 6"/>
</dbReference>
<dbReference type="Gramene" id="RZC64842">
    <property type="protein sequence ID" value="RZC64842"/>
    <property type="gene ID" value="C5167_008528"/>
</dbReference>
<gene>
    <name evidence="2" type="ORF">C5167_008528</name>
</gene>
<organism evidence="2 3">
    <name type="scientific">Papaver somniferum</name>
    <name type="common">Opium poppy</name>
    <dbReference type="NCBI Taxonomy" id="3469"/>
    <lineage>
        <taxon>Eukaryota</taxon>
        <taxon>Viridiplantae</taxon>
        <taxon>Streptophyta</taxon>
        <taxon>Embryophyta</taxon>
        <taxon>Tracheophyta</taxon>
        <taxon>Spermatophyta</taxon>
        <taxon>Magnoliopsida</taxon>
        <taxon>Ranunculales</taxon>
        <taxon>Papaveraceae</taxon>
        <taxon>Papaveroideae</taxon>
        <taxon>Papaver</taxon>
    </lineage>
</organism>
<evidence type="ECO:0000313" key="2">
    <source>
        <dbReference type="EMBL" id="RZC64842.1"/>
    </source>
</evidence>
<feature type="compositionally biased region" description="Pro residues" evidence="1">
    <location>
        <begin position="222"/>
        <end position="246"/>
    </location>
</feature>
<keyword evidence="3" id="KW-1185">Reference proteome</keyword>
<sequence>MLLAVEGGGFFSSSATGYSKGLALLFLGRKSEERPMRVSPWNQYQLVEEETDPDFQLASGKTRASRGCACFGRASAGLEDPSPPKLGPLQQQDGLAKSSSVSENADDCVIENGADKNTGNFYLKSSLKKPCCASVVDRKDGDLHLASGEDDSNNPGCVGKRKVQWTDTCGKELAEIREFEVSEITSDDEFDHDNERTCACAIMCSNADGPLRRPSSPSLKEPTPPMKPIAPNSPPSLSPSPSPPVSKPTVASGVSQVSSSQNVVTMEFQRKMAIELQEYFRKKKLEEASQGPFFGWVAKNEIGNGRWAMFGFAVGLLTEYATGTDFVDQMKILLSNFGIVDLD</sequence>
<evidence type="ECO:0000313" key="3">
    <source>
        <dbReference type="Proteomes" id="UP000316621"/>
    </source>
</evidence>
<name>A0A4Y7JXR4_PAPSO</name>
<dbReference type="SUPFAM" id="SSF103511">
    <property type="entry name" value="Chlorophyll a-b binding protein"/>
    <property type="match status" value="1"/>
</dbReference>
<dbReference type="PANTHER" id="PTHR33401">
    <property type="entry name" value="LIGHT-HARVESTING COMPLEX-LIKE PROTEIN OHP2, CHLOROPLASTIC"/>
    <property type="match status" value="1"/>
</dbReference>
<dbReference type="EMBL" id="CM010720">
    <property type="protein sequence ID" value="RZC64842.1"/>
    <property type="molecule type" value="Genomic_DNA"/>
</dbReference>
<feature type="region of interest" description="Disordered" evidence="1">
    <location>
        <begin position="211"/>
        <end position="256"/>
    </location>
</feature>
<reference evidence="2 3" key="1">
    <citation type="journal article" date="2018" name="Science">
        <title>The opium poppy genome and morphinan production.</title>
        <authorList>
            <person name="Guo L."/>
            <person name="Winzer T."/>
            <person name="Yang X."/>
            <person name="Li Y."/>
            <person name="Ning Z."/>
            <person name="He Z."/>
            <person name="Teodor R."/>
            <person name="Lu Y."/>
            <person name="Bowser T.A."/>
            <person name="Graham I.A."/>
            <person name="Ye K."/>
        </authorList>
    </citation>
    <scope>NUCLEOTIDE SEQUENCE [LARGE SCALE GENOMIC DNA]</scope>
    <source>
        <strain evidence="3">cv. HN1</strain>
        <tissue evidence="2">Leaves</tissue>
    </source>
</reference>
<dbReference type="AlphaFoldDB" id="A0A4Y7JXR4"/>
<proteinExistence type="predicted"/>
<dbReference type="PANTHER" id="PTHR33401:SF3">
    <property type="entry name" value="LOW AFFINITY POTASSIUM TRANSPORT SYSTEM PROTEIN"/>
    <property type="match status" value="1"/>
</dbReference>
<evidence type="ECO:0000256" key="1">
    <source>
        <dbReference type="SAM" id="MobiDB-lite"/>
    </source>
</evidence>
<protein>
    <submittedName>
        <fullName evidence="2">Uncharacterized protein</fullName>
    </submittedName>
</protein>
<accession>A0A4Y7JXR4</accession>
<dbReference type="OMA" id="SCIMEIE"/>